<evidence type="ECO:0000256" key="9">
    <source>
        <dbReference type="ARBA" id="ARBA00012523"/>
    </source>
</evidence>
<dbReference type="RefSeq" id="WP_117780365.1">
    <property type="nucleotide sequence ID" value="NZ_CP060632.1"/>
</dbReference>
<protein>
    <recommendedName>
        <fullName evidence="16">Adenosylcobinamide kinase</fullName>
        <ecNumber evidence="8">2.7.1.156</ecNumber>
        <ecNumber evidence="9">2.7.7.62</ecNumber>
    </recommendedName>
    <alternativeName>
        <fullName evidence="17">Adenosylcobinamide-phosphate guanylyltransferase</fullName>
    </alternativeName>
</protein>
<comment type="pathway">
    <text evidence="5">Cofactor biosynthesis; adenosylcobalamin biosynthesis; adenosylcobalamin from cob(II)yrinate a,c-diamide: step 6/7.</text>
</comment>
<evidence type="ECO:0000256" key="2">
    <source>
        <dbReference type="ARBA" id="ARBA00000711"/>
    </source>
</evidence>
<evidence type="ECO:0000256" key="5">
    <source>
        <dbReference type="ARBA" id="ARBA00004692"/>
    </source>
</evidence>
<comment type="pathway">
    <text evidence="6">Cofactor biosynthesis; adenosylcobalamin biosynthesis; adenosylcobalamin from cob(II)yrinate a,c-diamide: step 5/7.</text>
</comment>
<dbReference type="PANTHER" id="PTHR34848">
    <property type="match status" value="1"/>
</dbReference>
<sequence>MILIIGGAYQGKFEYAKANFKEGHQIINNFHKYVRKTMQQGGDPELEAKQLMNKAVLAGNADKLVLVSDEVGSGIVPIDAFEREFREKNGRVNCYLASQAEQVIRVTAGIGTRIK</sequence>
<comment type="function">
    <text evidence="4">Catalyzes ATP-dependent phosphorylation of adenosylcobinamide and addition of GMP to adenosylcobinamide phosphate.</text>
</comment>
<keyword evidence="12" id="KW-0547">Nucleotide-binding</keyword>
<evidence type="ECO:0000256" key="3">
    <source>
        <dbReference type="ARBA" id="ARBA00001522"/>
    </source>
</evidence>
<accession>A0A7G9FM05</accession>
<dbReference type="KEGG" id="wcp:H9Q76_12885"/>
<evidence type="ECO:0000313" key="18">
    <source>
        <dbReference type="EMBL" id="QNL99586.1"/>
    </source>
</evidence>
<comment type="catalytic activity">
    <reaction evidence="1">
        <text>adenosylcob(III)inamide + ATP = adenosylcob(III)inamide phosphate + ADP + H(+)</text>
        <dbReference type="Rhea" id="RHEA:15769"/>
        <dbReference type="ChEBI" id="CHEBI:2480"/>
        <dbReference type="ChEBI" id="CHEBI:15378"/>
        <dbReference type="ChEBI" id="CHEBI:30616"/>
        <dbReference type="ChEBI" id="CHEBI:58502"/>
        <dbReference type="ChEBI" id="CHEBI:456216"/>
        <dbReference type="EC" id="2.7.1.156"/>
    </reaction>
</comment>
<evidence type="ECO:0000256" key="17">
    <source>
        <dbReference type="ARBA" id="ARBA00030571"/>
    </source>
</evidence>
<evidence type="ECO:0000256" key="11">
    <source>
        <dbReference type="ARBA" id="ARBA00022679"/>
    </source>
</evidence>
<evidence type="ECO:0000256" key="6">
    <source>
        <dbReference type="ARBA" id="ARBA00005159"/>
    </source>
</evidence>
<keyword evidence="10" id="KW-0169">Cobalamin biosynthesis</keyword>
<keyword evidence="18" id="KW-0548">Nucleotidyltransferase</keyword>
<evidence type="ECO:0000256" key="1">
    <source>
        <dbReference type="ARBA" id="ARBA00000312"/>
    </source>
</evidence>
<comment type="catalytic activity">
    <reaction evidence="3">
        <text>adenosylcob(III)inamide + GTP = adenosylcob(III)inamide phosphate + GDP + H(+)</text>
        <dbReference type="Rhea" id="RHEA:15765"/>
        <dbReference type="ChEBI" id="CHEBI:2480"/>
        <dbReference type="ChEBI" id="CHEBI:15378"/>
        <dbReference type="ChEBI" id="CHEBI:37565"/>
        <dbReference type="ChEBI" id="CHEBI:58189"/>
        <dbReference type="ChEBI" id="CHEBI:58502"/>
        <dbReference type="EC" id="2.7.1.156"/>
    </reaction>
</comment>
<evidence type="ECO:0000256" key="15">
    <source>
        <dbReference type="ARBA" id="ARBA00023134"/>
    </source>
</evidence>
<dbReference type="Proteomes" id="UP000515819">
    <property type="component" value="Chromosome"/>
</dbReference>
<dbReference type="Gene3D" id="3.40.50.300">
    <property type="entry name" value="P-loop containing nucleotide triphosphate hydrolases"/>
    <property type="match status" value="1"/>
</dbReference>
<dbReference type="AlphaFoldDB" id="A0A7G9FM05"/>
<dbReference type="EMBL" id="CP060632">
    <property type="protein sequence ID" value="QNL99586.1"/>
    <property type="molecule type" value="Genomic_DNA"/>
</dbReference>
<dbReference type="GO" id="GO:0043752">
    <property type="term" value="F:adenosylcobinamide kinase activity"/>
    <property type="evidence" value="ECO:0007669"/>
    <property type="project" value="UniProtKB-EC"/>
</dbReference>
<evidence type="ECO:0000256" key="16">
    <source>
        <dbReference type="ARBA" id="ARBA00029570"/>
    </source>
</evidence>
<evidence type="ECO:0000256" key="13">
    <source>
        <dbReference type="ARBA" id="ARBA00022777"/>
    </source>
</evidence>
<gene>
    <name evidence="18" type="ORF">H9Q76_12885</name>
</gene>
<keyword evidence="13 18" id="KW-0418">Kinase</keyword>
<dbReference type="SUPFAM" id="SSF52540">
    <property type="entry name" value="P-loop containing nucleoside triphosphate hydrolases"/>
    <property type="match status" value="1"/>
</dbReference>
<proteinExistence type="inferred from homology"/>
<name>A0A7G9FM05_9FIRM</name>
<dbReference type="GO" id="GO:0005525">
    <property type="term" value="F:GTP binding"/>
    <property type="evidence" value="ECO:0007669"/>
    <property type="project" value="UniProtKB-KW"/>
</dbReference>
<organism evidence="18 19">
    <name type="scientific">Wujia chipingensis</name>
    <dbReference type="NCBI Taxonomy" id="2763670"/>
    <lineage>
        <taxon>Bacteria</taxon>
        <taxon>Bacillati</taxon>
        <taxon>Bacillota</taxon>
        <taxon>Clostridia</taxon>
        <taxon>Lachnospirales</taxon>
        <taxon>Lachnospiraceae</taxon>
        <taxon>Wujia</taxon>
    </lineage>
</organism>
<evidence type="ECO:0000256" key="12">
    <source>
        <dbReference type="ARBA" id="ARBA00022741"/>
    </source>
</evidence>
<dbReference type="UniPathway" id="UPA00148">
    <property type="reaction ID" value="UER00236"/>
</dbReference>
<comment type="similarity">
    <text evidence="7">Belongs to the CobU/CobP family.</text>
</comment>
<keyword evidence="19" id="KW-1185">Reference proteome</keyword>
<reference evidence="18 19" key="1">
    <citation type="submission" date="2020-08" db="EMBL/GenBank/DDBJ databases">
        <authorList>
            <person name="Liu C."/>
            <person name="Sun Q."/>
        </authorList>
    </citation>
    <scope>NUCLEOTIDE SEQUENCE [LARGE SCALE GENOMIC DNA]</scope>
    <source>
        <strain evidence="18 19">NSJ-4</strain>
    </source>
</reference>
<dbReference type="EC" id="2.7.1.156" evidence="8"/>
<dbReference type="Pfam" id="PF02283">
    <property type="entry name" value="CobU"/>
    <property type="match status" value="1"/>
</dbReference>
<evidence type="ECO:0000256" key="4">
    <source>
        <dbReference type="ARBA" id="ARBA00003889"/>
    </source>
</evidence>
<dbReference type="GO" id="GO:0008820">
    <property type="term" value="F:cobinamide phosphate guanylyltransferase activity"/>
    <property type="evidence" value="ECO:0007669"/>
    <property type="project" value="UniProtKB-EC"/>
</dbReference>
<dbReference type="GO" id="GO:0009236">
    <property type="term" value="P:cobalamin biosynthetic process"/>
    <property type="evidence" value="ECO:0007669"/>
    <property type="project" value="UniProtKB-UniPathway"/>
</dbReference>
<keyword evidence="11 18" id="KW-0808">Transferase</keyword>
<evidence type="ECO:0000256" key="8">
    <source>
        <dbReference type="ARBA" id="ARBA00012016"/>
    </source>
</evidence>
<dbReference type="GO" id="GO:0005524">
    <property type="term" value="F:ATP binding"/>
    <property type="evidence" value="ECO:0007669"/>
    <property type="project" value="UniProtKB-KW"/>
</dbReference>
<dbReference type="InterPro" id="IPR003203">
    <property type="entry name" value="CobU/CobP"/>
</dbReference>
<evidence type="ECO:0000256" key="7">
    <source>
        <dbReference type="ARBA" id="ARBA00007490"/>
    </source>
</evidence>
<dbReference type="PANTHER" id="PTHR34848:SF1">
    <property type="entry name" value="BIFUNCTIONAL ADENOSYLCOBALAMIN BIOSYNTHESIS PROTEIN COBU"/>
    <property type="match status" value="1"/>
</dbReference>
<dbReference type="EC" id="2.7.7.62" evidence="9"/>
<evidence type="ECO:0000256" key="10">
    <source>
        <dbReference type="ARBA" id="ARBA00022573"/>
    </source>
</evidence>
<keyword evidence="14" id="KW-0067">ATP-binding</keyword>
<evidence type="ECO:0000256" key="14">
    <source>
        <dbReference type="ARBA" id="ARBA00022840"/>
    </source>
</evidence>
<keyword evidence="15" id="KW-0342">GTP-binding</keyword>
<evidence type="ECO:0000313" key="19">
    <source>
        <dbReference type="Proteomes" id="UP000515819"/>
    </source>
</evidence>
<dbReference type="InterPro" id="IPR027417">
    <property type="entry name" value="P-loop_NTPase"/>
</dbReference>
<comment type="catalytic activity">
    <reaction evidence="2">
        <text>adenosylcob(III)inamide phosphate + GTP + H(+) = adenosylcob(III)inamide-GDP + diphosphate</text>
        <dbReference type="Rhea" id="RHEA:22712"/>
        <dbReference type="ChEBI" id="CHEBI:15378"/>
        <dbReference type="ChEBI" id="CHEBI:33019"/>
        <dbReference type="ChEBI" id="CHEBI:37565"/>
        <dbReference type="ChEBI" id="CHEBI:58502"/>
        <dbReference type="ChEBI" id="CHEBI:60487"/>
        <dbReference type="EC" id="2.7.7.62"/>
    </reaction>
</comment>